<dbReference type="AlphaFoldDB" id="A0A0L6TVZ9"/>
<dbReference type="GO" id="GO:0016491">
    <property type="term" value="F:oxidoreductase activity"/>
    <property type="evidence" value="ECO:0007669"/>
    <property type="project" value="InterPro"/>
</dbReference>
<protein>
    <submittedName>
        <fullName evidence="8">Rubrerythrin</fullName>
    </submittedName>
</protein>
<name>A0A0L6TVZ9_9FIRM</name>
<dbReference type="PROSITE" id="PS50903">
    <property type="entry name" value="RUBREDOXIN_LIKE"/>
    <property type="match status" value="1"/>
</dbReference>
<feature type="domain" description="Rubredoxin-like" evidence="6">
    <location>
        <begin position="160"/>
        <end position="194"/>
    </location>
</feature>
<keyword evidence="4" id="KW-0249">Electron transport</keyword>
<dbReference type="PANTHER" id="PTHR43865">
    <property type="entry name" value="RUBRERYTHRIN-RELATED"/>
    <property type="match status" value="1"/>
</dbReference>
<keyword evidence="9" id="KW-1185">Reference proteome</keyword>
<sequence>MGKLKGTKTLENLMAAYVGESQARMRYTFFASIAKKEGYQQISDIFTETAGNEKEHGEIFYKYIAENEYVLGEAVDINVNATFPVALGDTKNNLLHAASGENEEWHDLYPAFAEIAKQEGFPEIAASWLAIVIAEKAHETRYLKLAANIELGRVFKRFSEVKWKCGNCGYIHTGAEAPELCPACKHPQAYFEIFEETY</sequence>
<dbReference type="CDD" id="cd01041">
    <property type="entry name" value="Rubrerythrin"/>
    <property type="match status" value="1"/>
</dbReference>
<evidence type="ECO:0000256" key="2">
    <source>
        <dbReference type="ARBA" id="ARBA00022448"/>
    </source>
</evidence>
<dbReference type="OrthoDB" id="9799749at2"/>
<dbReference type="EMBL" id="LGYO01000061">
    <property type="protein sequence ID" value="KNZ40436.1"/>
    <property type="molecule type" value="Genomic_DNA"/>
</dbReference>
<evidence type="ECO:0000256" key="3">
    <source>
        <dbReference type="ARBA" id="ARBA00022723"/>
    </source>
</evidence>
<evidence type="ECO:0000313" key="9">
    <source>
        <dbReference type="Proteomes" id="UP000036873"/>
    </source>
</evidence>
<keyword evidence="5" id="KW-0408">Iron</keyword>
<comment type="caution">
    <text evidence="8">The sequence shown here is derived from an EMBL/GenBank/DDBJ whole genome shotgun (WGS) entry which is preliminary data.</text>
</comment>
<dbReference type="Gene3D" id="2.20.28.10">
    <property type="match status" value="1"/>
</dbReference>
<dbReference type="InterPro" id="IPR052364">
    <property type="entry name" value="Rubrerythrin"/>
</dbReference>
<dbReference type="PROSITE" id="PS50905">
    <property type="entry name" value="FERRITIN_LIKE"/>
    <property type="match status" value="1"/>
</dbReference>
<feature type="domain" description="Ferritin-like diiron" evidence="7">
    <location>
        <begin position="3"/>
        <end position="153"/>
    </location>
</feature>
<dbReference type="InterPro" id="IPR048574">
    <property type="entry name" value="RUBY_RBDX"/>
</dbReference>
<dbReference type="InterPro" id="IPR003251">
    <property type="entry name" value="Rr_diiron-bd_dom"/>
</dbReference>
<keyword evidence="3" id="KW-0479">Metal-binding</keyword>
<dbReference type="SUPFAM" id="SSF47240">
    <property type="entry name" value="Ferritin-like"/>
    <property type="match status" value="1"/>
</dbReference>
<accession>A0A0L6TVZ9</accession>
<comment type="cofactor">
    <cofactor evidence="1">
        <name>Fe(3+)</name>
        <dbReference type="ChEBI" id="CHEBI:29034"/>
    </cofactor>
</comment>
<evidence type="ECO:0000256" key="5">
    <source>
        <dbReference type="ARBA" id="ARBA00023004"/>
    </source>
</evidence>
<evidence type="ECO:0000256" key="1">
    <source>
        <dbReference type="ARBA" id="ARBA00001965"/>
    </source>
</evidence>
<organism evidence="8 9">
    <name type="scientific">Acetobacterium bakii</name>
    <dbReference type="NCBI Taxonomy" id="52689"/>
    <lineage>
        <taxon>Bacteria</taxon>
        <taxon>Bacillati</taxon>
        <taxon>Bacillota</taxon>
        <taxon>Clostridia</taxon>
        <taxon>Eubacteriales</taxon>
        <taxon>Eubacteriaceae</taxon>
        <taxon>Acetobacterium</taxon>
    </lineage>
</organism>
<dbReference type="RefSeq" id="WP_050741716.1">
    <property type="nucleotide sequence ID" value="NZ_LGYO01000061.1"/>
</dbReference>
<dbReference type="NCBIfam" id="NF045767">
    <property type="entry name" value="RuberyRbr"/>
    <property type="match status" value="1"/>
</dbReference>
<dbReference type="FunFam" id="2.20.28.10:FF:000018">
    <property type="entry name" value="Rubrerythrin"/>
    <property type="match status" value="1"/>
</dbReference>
<dbReference type="Pfam" id="PF02915">
    <property type="entry name" value="Rubrerythrin"/>
    <property type="match status" value="1"/>
</dbReference>
<dbReference type="Pfam" id="PF21349">
    <property type="entry name" value="RUBY_RBDX"/>
    <property type="match status" value="1"/>
</dbReference>
<evidence type="ECO:0000313" key="8">
    <source>
        <dbReference type="EMBL" id="KNZ40436.1"/>
    </source>
</evidence>
<evidence type="ECO:0000259" key="6">
    <source>
        <dbReference type="PROSITE" id="PS50903"/>
    </source>
</evidence>
<dbReference type="Proteomes" id="UP000036873">
    <property type="component" value="Unassembled WGS sequence"/>
</dbReference>
<dbReference type="GO" id="GO:0005506">
    <property type="term" value="F:iron ion binding"/>
    <property type="evidence" value="ECO:0007669"/>
    <property type="project" value="InterPro"/>
</dbReference>
<evidence type="ECO:0000259" key="7">
    <source>
        <dbReference type="PROSITE" id="PS50905"/>
    </source>
</evidence>
<dbReference type="InterPro" id="IPR012347">
    <property type="entry name" value="Ferritin-like"/>
</dbReference>
<proteinExistence type="predicted"/>
<gene>
    <name evidence="8" type="ORF">AKG39_17630</name>
</gene>
<dbReference type="CDD" id="cd00729">
    <property type="entry name" value="rubredoxin_SM"/>
    <property type="match status" value="1"/>
</dbReference>
<dbReference type="InterPro" id="IPR009078">
    <property type="entry name" value="Ferritin-like_SF"/>
</dbReference>
<reference evidence="9" key="1">
    <citation type="submission" date="2015-07" db="EMBL/GenBank/DDBJ databases">
        <title>Draft genome sequence of Acetobacterium bakii DSM 8293, a potential psychrophilic chemical producer through syngas fermentation.</title>
        <authorList>
            <person name="Song Y."/>
            <person name="Hwang S."/>
            <person name="Cho B.-K."/>
        </authorList>
    </citation>
    <scope>NUCLEOTIDE SEQUENCE [LARGE SCALE GENOMIC DNA]</scope>
    <source>
        <strain evidence="9">DSM 8239</strain>
    </source>
</reference>
<dbReference type="STRING" id="52689.AKG39_17630"/>
<dbReference type="Gene3D" id="1.20.1260.10">
    <property type="match status" value="1"/>
</dbReference>
<dbReference type="PANTHER" id="PTHR43865:SF1">
    <property type="entry name" value="RUBRERYTHRIN-RELATED"/>
    <property type="match status" value="1"/>
</dbReference>
<keyword evidence="2" id="KW-0813">Transport</keyword>
<dbReference type="InterPro" id="IPR024934">
    <property type="entry name" value="Rubredoxin-like_dom"/>
</dbReference>
<dbReference type="PATRIC" id="fig|52689.4.peg.3210"/>
<evidence type="ECO:0000256" key="4">
    <source>
        <dbReference type="ARBA" id="ARBA00022982"/>
    </source>
</evidence>
<dbReference type="InterPro" id="IPR009040">
    <property type="entry name" value="Ferritin-like_diiron"/>
</dbReference>
<dbReference type="SUPFAM" id="SSF57802">
    <property type="entry name" value="Rubredoxin-like"/>
    <property type="match status" value="1"/>
</dbReference>